<keyword evidence="3" id="KW-1185">Reference proteome</keyword>
<dbReference type="OMA" id="HRIGKWA"/>
<dbReference type="AlphaFoldDB" id="A0A0C2N1T5"/>
<proteinExistence type="predicted"/>
<dbReference type="GO" id="GO:0016740">
    <property type="term" value="F:transferase activity"/>
    <property type="evidence" value="ECO:0007669"/>
    <property type="project" value="UniProtKB-KW"/>
</dbReference>
<evidence type="ECO:0000313" key="2">
    <source>
        <dbReference type="EMBL" id="KII73601.1"/>
    </source>
</evidence>
<dbReference type="Proteomes" id="UP000031668">
    <property type="component" value="Unassembled WGS sequence"/>
</dbReference>
<dbReference type="InterPro" id="IPR011004">
    <property type="entry name" value="Trimer_LpxA-like_sf"/>
</dbReference>
<dbReference type="SUPFAM" id="SSF51161">
    <property type="entry name" value="Trimeric LpxA-like enzymes"/>
    <property type="match status" value="1"/>
</dbReference>
<dbReference type="InterPro" id="IPR050486">
    <property type="entry name" value="Mannose-1P_guanyltransferase"/>
</dbReference>
<evidence type="ECO:0000259" key="1">
    <source>
        <dbReference type="Pfam" id="PF25087"/>
    </source>
</evidence>
<protein>
    <submittedName>
        <fullName evidence="2">Mannose-1-phosphate guanyltransferase 2</fullName>
    </submittedName>
</protein>
<name>A0A0C2N1T5_THEKT</name>
<accession>A0A0C2N1T5</accession>
<sequence length="152" mass="17071">MILDRYPLESAHNIIGKVFVDRTAVVDPTSRIGPNVSIGPNCVIKSGVRIYNCILLDDVVVDSNTFLKDTIVCSNAVIGKWCRIEGKLHKDYFDYYRNAPSNYSHFSLDGKKHPDVTVVGSSVIVKDMVFIYNTVILPYKHIQSDCTSEIIM</sequence>
<dbReference type="EMBL" id="JWZT01000753">
    <property type="protein sequence ID" value="KII73601.1"/>
    <property type="molecule type" value="Genomic_DNA"/>
</dbReference>
<comment type="caution">
    <text evidence="2">The sequence shown here is derived from an EMBL/GenBank/DDBJ whole genome shotgun (WGS) entry which is preliminary data.</text>
</comment>
<dbReference type="Gene3D" id="2.160.10.10">
    <property type="entry name" value="Hexapeptide repeat proteins"/>
    <property type="match status" value="1"/>
</dbReference>
<dbReference type="OrthoDB" id="285674at2759"/>
<keyword evidence="2" id="KW-0808">Transferase</keyword>
<evidence type="ECO:0000313" key="3">
    <source>
        <dbReference type="Proteomes" id="UP000031668"/>
    </source>
</evidence>
<dbReference type="PANTHER" id="PTHR22572">
    <property type="entry name" value="SUGAR-1-PHOSPHATE GUANYL TRANSFERASE"/>
    <property type="match status" value="1"/>
</dbReference>
<dbReference type="Pfam" id="PF25087">
    <property type="entry name" value="GMPPB_C"/>
    <property type="match status" value="1"/>
</dbReference>
<reference evidence="2 3" key="1">
    <citation type="journal article" date="2014" name="Genome Biol. Evol.">
        <title>The genome of the myxosporean Thelohanellus kitauei shows adaptations to nutrient acquisition within its fish host.</title>
        <authorList>
            <person name="Yang Y."/>
            <person name="Xiong J."/>
            <person name="Zhou Z."/>
            <person name="Huo F."/>
            <person name="Miao W."/>
            <person name="Ran C."/>
            <person name="Liu Y."/>
            <person name="Zhang J."/>
            <person name="Feng J."/>
            <person name="Wang M."/>
            <person name="Wang M."/>
            <person name="Wang L."/>
            <person name="Yao B."/>
        </authorList>
    </citation>
    <scope>NUCLEOTIDE SEQUENCE [LARGE SCALE GENOMIC DNA]</scope>
    <source>
        <strain evidence="2">Wuqing</strain>
    </source>
</reference>
<organism evidence="2 3">
    <name type="scientific">Thelohanellus kitauei</name>
    <name type="common">Myxosporean</name>
    <dbReference type="NCBI Taxonomy" id="669202"/>
    <lineage>
        <taxon>Eukaryota</taxon>
        <taxon>Metazoa</taxon>
        <taxon>Cnidaria</taxon>
        <taxon>Myxozoa</taxon>
        <taxon>Myxosporea</taxon>
        <taxon>Bivalvulida</taxon>
        <taxon>Platysporina</taxon>
        <taxon>Myxobolidae</taxon>
        <taxon>Thelohanellus</taxon>
    </lineage>
</organism>
<gene>
    <name evidence="2" type="ORF">RF11_03254</name>
</gene>
<feature type="domain" description="Mannose-1-phosphate guanyltransferase C-terminal" evidence="1">
    <location>
        <begin position="14"/>
        <end position="150"/>
    </location>
</feature>
<dbReference type="InterPro" id="IPR056729">
    <property type="entry name" value="GMPPB_C"/>
</dbReference>